<comment type="caution">
    <text evidence="2">The sequence shown here is derived from an EMBL/GenBank/DDBJ whole genome shotgun (WGS) entry which is preliminary data.</text>
</comment>
<keyword evidence="2" id="KW-0418">Kinase</keyword>
<feature type="domain" description="Protein kinase" evidence="1">
    <location>
        <begin position="38"/>
        <end position="344"/>
    </location>
</feature>
<dbReference type="PROSITE" id="PS50011">
    <property type="entry name" value="PROTEIN_KINASE_DOM"/>
    <property type="match status" value="1"/>
</dbReference>
<dbReference type="Pfam" id="PF00069">
    <property type="entry name" value="Pkinase"/>
    <property type="match status" value="1"/>
</dbReference>
<dbReference type="CDD" id="cd14037">
    <property type="entry name" value="STKc_NAK_like"/>
    <property type="match status" value="1"/>
</dbReference>
<keyword evidence="2" id="KW-0808">Transferase</keyword>
<proteinExistence type="predicted"/>
<dbReference type="InterPro" id="IPR051744">
    <property type="entry name" value="AP2_assoc_SerThr_kinase"/>
</dbReference>
<dbReference type="GO" id="GO:0004672">
    <property type="term" value="F:protein kinase activity"/>
    <property type="evidence" value="ECO:0007669"/>
    <property type="project" value="InterPro"/>
</dbReference>
<dbReference type="SMART" id="SM00220">
    <property type="entry name" value="S_TKc"/>
    <property type="match status" value="1"/>
</dbReference>
<dbReference type="Proteomes" id="UP000646548">
    <property type="component" value="Unassembled WGS sequence"/>
</dbReference>
<dbReference type="SUPFAM" id="SSF56112">
    <property type="entry name" value="Protein kinase-like (PK-like)"/>
    <property type="match status" value="1"/>
</dbReference>
<accession>A0A834CRQ2</accession>
<dbReference type="InterPro" id="IPR008271">
    <property type="entry name" value="Ser/Thr_kinase_AS"/>
</dbReference>
<evidence type="ECO:0000313" key="2">
    <source>
        <dbReference type="EMBL" id="KAF6733669.1"/>
    </source>
</evidence>
<sequence length="344" mass="38487">MKKFSRMPKSESGGLGGVSGSGLSSYFGKVFAVGRYQVTVEELVAEGGFSVVFMARTHSGVRCALKRMYVNNVQDLNICKREITIMKELSGHKNIVTYLDSTISSFSDNVWEVLILMEFCKAGQVVKQMNQRLNVGFSEAEVLQIFCDTCEAVARLHQCKTPIIHRDLKVENILLNDQGNYVLCDFGSATHKVLLPHKDGVTAVEDEIKKYTTLSYRAPEMINLYAGKGITTKADIWALGCLLYKLCFFTLPFGESQVAICDGSFIVPDNSKFSCKLHCLISKERRRQWTALFCASLRGKLVRGLFICSDRCTWTLIQSVNPFNLLTFSTWAKVAEVKIPFKGS</sequence>
<dbReference type="Gene3D" id="1.10.510.10">
    <property type="entry name" value="Transferase(Phosphotransferase) domain 1"/>
    <property type="match status" value="1"/>
</dbReference>
<dbReference type="PANTHER" id="PTHR47907">
    <property type="entry name" value="PROTEIN KINASE DOMAIN-CONTAINING PROTEIN"/>
    <property type="match status" value="1"/>
</dbReference>
<dbReference type="InterPro" id="IPR000719">
    <property type="entry name" value="Prot_kinase_dom"/>
</dbReference>
<evidence type="ECO:0000313" key="3">
    <source>
        <dbReference type="Proteomes" id="UP000646548"/>
    </source>
</evidence>
<name>A0A834CRQ2_ORYME</name>
<organism evidence="2 3">
    <name type="scientific">Oryzias melastigma</name>
    <name type="common">Marine medaka</name>
    <dbReference type="NCBI Taxonomy" id="30732"/>
    <lineage>
        <taxon>Eukaryota</taxon>
        <taxon>Metazoa</taxon>
        <taxon>Chordata</taxon>
        <taxon>Craniata</taxon>
        <taxon>Vertebrata</taxon>
        <taxon>Euteleostomi</taxon>
        <taxon>Actinopterygii</taxon>
        <taxon>Neopterygii</taxon>
        <taxon>Teleostei</taxon>
        <taxon>Neoteleostei</taxon>
        <taxon>Acanthomorphata</taxon>
        <taxon>Ovalentaria</taxon>
        <taxon>Atherinomorphae</taxon>
        <taxon>Beloniformes</taxon>
        <taxon>Adrianichthyidae</taxon>
        <taxon>Oryziinae</taxon>
        <taxon>Oryzias</taxon>
    </lineage>
</organism>
<reference evidence="2" key="1">
    <citation type="journal article" name="BMC Genomics">
        <title>Long-read sequencing and de novo genome assembly of marine medaka (Oryzias melastigma).</title>
        <authorList>
            <person name="Liang P."/>
            <person name="Saqib H.S.A."/>
            <person name="Ni X."/>
            <person name="Shen Y."/>
        </authorList>
    </citation>
    <scope>NUCLEOTIDE SEQUENCE</scope>
    <source>
        <strain evidence="2">Bigg-433</strain>
    </source>
</reference>
<dbReference type="GO" id="GO:0005524">
    <property type="term" value="F:ATP binding"/>
    <property type="evidence" value="ECO:0007669"/>
    <property type="project" value="InterPro"/>
</dbReference>
<gene>
    <name evidence="2" type="ORF">FQA47_015358</name>
</gene>
<dbReference type="AlphaFoldDB" id="A0A834CRQ2"/>
<dbReference type="PANTHER" id="PTHR47907:SF4">
    <property type="entry name" value="BMP-2-INDUCIBLE PROTEIN KINASE ISOFORM X1"/>
    <property type="match status" value="1"/>
</dbReference>
<protein>
    <submittedName>
        <fullName evidence="2">BMP-2-inducible protein kinase</fullName>
    </submittedName>
</protein>
<dbReference type="PROSITE" id="PS00108">
    <property type="entry name" value="PROTEIN_KINASE_ST"/>
    <property type="match status" value="1"/>
</dbReference>
<dbReference type="EMBL" id="WKFB01000153">
    <property type="protein sequence ID" value="KAF6733669.1"/>
    <property type="molecule type" value="Genomic_DNA"/>
</dbReference>
<evidence type="ECO:0000259" key="1">
    <source>
        <dbReference type="PROSITE" id="PS50011"/>
    </source>
</evidence>
<dbReference type="InterPro" id="IPR011009">
    <property type="entry name" value="Kinase-like_dom_sf"/>
</dbReference>